<evidence type="ECO:0000256" key="1">
    <source>
        <dbReference type="SAM" id="Phobius"/>
    </source>
</evidence>
<feature type="transmembrane region" description="Helical" evidence="1">
    <location>
        <begin position="44"/>
        <end position="63"/>
    </location>
</feature>
<evidence type="ECO:0008006" key="4">
    <source>
        <dbReference type="Google" id="ProtNLM"/>
    </source>
</evidence>
<accession>A0ABS8DYF5</accession>
<keyword evidence="1" id="KW-1133">Transmembrane helix</keyword>
<name>A0ABS8DYF5_9ACTN</name>
<comment type="caution">
    <text evidence="2">The sequence shown here is derived from an EMBL/GenBank/DDBJ whole genome shotgun (WGS) entry which is preliminary data.</text>
</comment>
<feature type="transmembrane region" description="Helical" evidence="1">
    <location>
        <begin position="20"/>
        <end position="38"/>
    </location>
</feature>
<keyword evidence="1" id="KW-0812">Transmembrane</keyword>
<protein>
    <recommendedName>
        <fullName evidence="4">Lipoprotein</fullName>
    </recommendedName>
</protein>
<evidence type="ECO:0000313" key="3">
    <source>
        <dbReference type="Proteomes" id="UP001520654"/>
    </source>
</evidence>
<evidence type="ECO:0000313" key="2">
    <source>
        <dbReference type="EMBL" id="MCC0093733.1"/>
    </source>
</evidence>
<dbReference type="EMBL" id="JAINUL010000001">
    <property type="protein sequence ID" value="MCC0093733.1"/>
    <property type="molecule type" value="Genomic_DNA"/>
</dbReference>
<gene>
    <name evidence="2" type="ORF">K7B10_02795</name>
</gene>
<keyword evidence="3" id="KW-1185">Reference proteome</keyword>
<dbReference type="Proteomes" id="UP001520654">
    <property type="component" value="Unassembled WGS sequence"/>
</dbReference>
<reference evidence="2 3" key="1">
    <citation type="submission" date="2021-08" db="EMBL/GenBank/DDBJ databases">
        <title>Genomic Architecture of Streptomyces flavotricini NGL1 and Streptomyces erythrochromogenes HMS4 With Differential Plant Beneficial attributes and laccase production capabilities.</title>
        <authorList>
            <person name="Salwan R."/>
            <person name="Kaur R."/>
            <person name="Sharma V."/>
        </authorList>
    </citation>
    <scope>NUCLEOTIDE SEQUENCE [LARGE SCALE GENOMIC DNA]</scope>
    <source>
        <strain evidence="2 3">NGL1</strain>
    </source>
</reference>
<sequence length="66" mass="6750">MRTVTKKTKAHAEDSDDRGLSARAFAALMLGAFAVVAACALLGGWAGLTGIVITAVILIGFAATRM</sequence>
<organism evidence="2 3">
    <name type="scientific">Streptomyces flavotricini</name>
    <dbReference type="NCBI Taxonomy" id="66888"/>
    <lineage>
        <taxon>Bacteria</taxon>
        <taxon>Bacillati</taxon>
        <taxon>Actinomycetota</taxon>
        <taxon>Actinomycetes</taxon>
        <taxon>Kitasatosporales</taxon>
        <taxon>Streptomycetaceae</taxon>
        <taxon>Streptomyces</taxon>
    </lineage>
</organism>
<proteinExistence type="predicted"/>
<keyword evidence="1" id="KW-0472">Membrane</keyword>